<dbReference type="Pfam" id="PF00067">
    <property type="entry name" value="p450"/>
    <property type="match status" value="1"/>
</dbReference>
<keyword evidence="11" id="KW-1133">Transmembrane helix</keyword>
<dbReference type="PRINTS" id="PR00463">
    <property type="entry name" value="EP450I"/>
</dbReference>
<comment type="cofactor">
    <cofactor evidence="1 9">
        <name>heme</name>
        <dbReference type="ChEBI" id="CHEBI:30413"/>
    </cofactor>
</comment>
<dbReference type="InterPro" id="IPR002401">
    <property type="entry name" value="Cyt_P450_E_grp-I"/>
</dbReference>
<feature type="transmembrane region" description="Helical" evidence="11">
    <location>
        <begin position="6"/>
        <end position="22"/>
    </location>
</feature>
<evidence type="ECO:0000256" key="5">
    <source>
        <dbReference type="ARBA" id="ARBA00023002"/>
    </source>
</evidence>
<dbReference type="GO" id="GO:0020037">
    <property type="term" value="F:heme binding"/>
    <property type="evidence" value="ECO:0007669"/>
    <property type="project" value="InterPro"/>
</dbReference>
<protein>
    <recommendedName>
        <fullName evidence="14">Cytochrome P450</fullName>
    </recommendedName>
</protein>
<dbReference type="SUPFAM" id="SSF48264">
    <property type="entry name" value="Cytochrome P450"/>
    <property type="match status" value="1"/>
</dbReference>
<dbReference type="Proteomes" id="UP000663834">
    <property type="component" value="Unassembled WGS sequence"/>
</dbReference>
<keyword evidence="7 10" id="KW-0503">Monooxygenase</keyword>
<dbReference type="CDD" id="cd11055">
    <property type="entry name" value="CYP3A-like"/>
    <property type="match status" value="1"/>
</dbReference>
<gene>
    <name evidence="12" type="ORF">KQP761_LOCUS3768</name>
</gene>
<evidence type="ECO:0000256" key="9">
    <source>
        <dbReference type="PIRSR" id="PIRSR602401-1"/>
    </source>
</evidence>
<dbReference type="OrthoDB" id="2789670at2759"/>
<organism evidence="12 13">
    <name type="scientific">Rotaria magnacalcarata</name>
    <dbReference type="NCBI Taxonomy" id="392030"/>
    <lineage>
        <taxon>Eukaryota</taxon>
        <taxon>Metazoa</taxon>
        <taxon>Spiralia</taxon>
        <taxon>Gnathifera</taxon>
        <taxon>Rotifera</taxon>
        <taxon>Eurotatoria</taxon>
        <taxon>Bdelloidea</taxon>
        <taxon>Philodinida</taxon>
        <taxon>Philodinidae</taxon>
        <taxon>Rotaria</taxon>
    </lineage>
</organism>
<dbReference type="PRINTS" id="PR00385">
    <property type="entry name" value="P450"/>
</dbReference>
<keyword evidence="5 10" id="KW-0560">Oxidoreductase</keyword>
<evidence type="ECO:0000256" key="6">
    <source>
        <dbReference type="ARBA" id="ARBA00023004"/>
    </source>
</evidence>
<dbReference type="Gene3D" id="1.10.630.10">
    <property type="entry name" value="Cytochrome P450"/>
    <property type="match status" value="1"/>
</dbReference>
<evidence type="ECO:0000256" key="11">
    <source>
        <dbReference type="SAM" id="Phobius"/>
    </source>
</evidence>
<feature type="binding site" description="axial binding residue" evidence="9">
    <location>
        <position position="482"/>
    </location>
    <ligand>
        <name>heme</name>
        <dbReference type="ChEBI" id="CHEBI:30413"/>
    </ligand>
    <ligandPart>
        <name>Fe</name>
        <dbReference type="ChEBI" id="CHEBI:18248"/>
    </ligandPart>
</feature>
<evidence type="ECO:0000256" key="7">
    <source>
        <dbReference type="ARBA" id="ARBA00023033"/>
    </source>
</evidence>
<keyword evidence="11" id="KW-0812">Transmembrane</keyword>
<dbReference type="AlphaFoldDB" id="A0A815CIG4"/>
<comment type="caution">
    <text evidence="12">The sequence shown here is derived from an EMBL/GenBank/DDBJ whole genome shotgun (WGS) entry which is preliminary data.</text>
</comment>
<evidence type="ECO:0000256" key="3">
    <source>
        <dbReference type="ARBA" id="ARBA00022617"/>
    </source>
</evidence>
<keyword evidence="11" id="KW-0472">Membrane</keyword>
<evidence type="ECO:0008006" key="14">
    <source>
        <dbReference type="Google" id="ProtNLM"/>
    </source>
</evidence>
<dbReference type="InterPro" id="IPR017972">
    <property type="entry name" value="Cyt_P450_CS"/>
</dbReference>
<name>A0A815CIG4_9BILA</name>
<dbReference type="PANTHER" id="PTHR24302:SF15">
    <property type="entry name" value="FATTY-ACID PEROXYGENASE"/>
    <property type="match status" value="1"/>
</dbReference>
<dbReference type="InterPro" id="IPR050705">
    <property type="entry name" value="Cytochrome_P450_3A"/>
</dbReference>
<dbReference type="FunFam" id="1.10.630.10:FF:000182">
    <property type="entry name" value="Cytochrome P450 3A4"/>
    <property type="match status" value="1"/>
</dbReference>
<evidence type="ECO:0000256" key="4">
    <source>
        <dbReference type="ARBA" id="ARBA00022723"/>
    </source>
</evidence>
<dbReference type="GO" id="GO:0008395">
    <property type="term" value="F:steroid hydroxylase activity"/>
    <property type="evidence" value="ECO:0007669"/>
    <property type="project" value="TreeGrafter"/>
</dbReference>
<comment type="similarity">
    <text evidence="2 10">Belongs to the cytochrome P450 family.</text>
</comment>
<dbReference type="EMBL" id="CAJNOW010000526">
    <property type="protein sequence ID" value="CAF1280767.1"/>
    <property type="molecule type" value="Genomic_DNA"/>
</dbReference>
<keyword evidence="6 9" id="KW-0408">Iron</keyword>
<sequence>MILTIVLFSCFIFFIIVYLWTINNSYDYFKRSGIPGPPHRFFFGHYQDLWSVKSVSKRFQEWSRQYGSIYGLFVGTTPMYVVSDVDFLQEVYIKQFSSFHSRRLPILLRLQRGNRIHLFGATGLRWRRQRHVINPTFSAAKLKLMMPLVNKCIEAMLKKLSEIVCDKKQEINIYTLYKRMTMDVICHCAFGIDTDMQNDVDNIYLKKSAETFAVDVDKLFIVKMTDLFPFVVNPFCKFYLGQVAIRRLLIRLFPVLSKYIEETPGSWLTNHVRDVVNLRTSSSTATMIKRIDLLQLMIDASTTCDIHDHCDEEYTPKKLHEDEVVSNVFLFMIAGYETTSTALACSTYILATNPKVQDKLIEEIDQIKWDDRSHDEDTYELAMNLSYLEIFVREVLRMYPITTKGQVRQCNQTINIFGHIIEKNSIIQPDIFNSIIQPDIFSIHYNPDLWGPEDPNLFIPERHLVKRHPIAWMPFGVGPRNCVGMRFALMELKMCLIELLQQYRILPSDRTEEGFQLREKLSIGPDAVFIKLEKRSA</sequence>
<evidence type="ECO:0000256" key="1">
    <source>
        <dbReference type="ARBA" id="ARBA00001971"/>
    </source>
</evidence>
<evidence type="ECO:0000313" key="13">
    <source>
        <dbReference type="Proteomes" id="UP000663834"/>
    </source>
</evidence>
<dbReference type="PROSITE" id="PS00086">
    <property type="entry name" value="CYTOCHROME_P450"/>
    <property type="match status" value="1"/>
</dbReference>
<dbReference type="PANTHER" id="PTHR24302">
    <property type="entry name" value="CYTOCHROME P450 FAMILY 3"/>
    <property type="match status" value="1"/>
</dbReference>
<reference evidence="12" key="1">
    <citation type="submission" date="2021-02" db="EMBL/GenBank/DDBJ databases">
        <authorList>
            <person name="Nowell W R."/>
        </authorList>
    </citation>
    <scope>NUCLEOTIDE SEQUENCE</scope>
</reference>
<evidence type="ECO:0000313" key="12">
    <source>
        <dbReference type="EMBL" id="CAF1280767.1"/>
    </source>
</evidence>
<dbReference type="GO" id="GO:0005506">
    <property type="term" value="F:iron ion binding"/>
    <property type="evidence" value="ECO:0007669"/>
    <property type="project" value="InterPro"/>
</dbReference>
<dbReference type="GO" id="GO:0016705">
    <property type="term" value="F:oxidoreductase activity, acting on paired donors, with incorporation or reduction of molecular oxygen"/>
    <property type="evidence" value="ECO:0007669"/>
    <property type="project" value="InterPro"/>
</dbReference>
<dbReference type="InterPro" id="IPR036396">
    <property type="entry name" value="Cyt_P450_sf"/>
</dbReference>
<accession>A0A815CIG4</accession>
<dbReference type="InterPro" id="IPR001128">
    <property type="entry name" value="Cyt_P450"/>
</dbReference>
<evidence type="ECO:0000256" key="10">
    <source>
        <dbReference type="RuleBase" id="RU000461"/>
    </source>
</evidence>
<evidence type="ECO:0000256" key="2">
    <source>
        <dbReference type="ARBA" id="ARBA00010617"/>
    </source>
</evidence>
<keyword evidence="4 9" id="KW-0479">Metal-binding</keyword>
<evidence type="ECO:0000256" key="8">
    <source>
        <dbReference type="ARBA" id="ARBA00043906"/>
    </source>
</evidence>
<comment type="function">
    <text evidence="8">Cytochromes P450 are a group of heme-thiolate monooxygenases. They oxidize a variety of structurally unrelated compounds, including steroids, fatty acids, and xenobiotics.</text>
</comment>
<proteinExistence type="inferred from homology"/>
<keyword evidence="3 9" id="KW-0349">Heme</keyword>